<protein>
    <submittedName>
        <fullName evidence="1">Uncharacterized protein</fullName>
    </submittedName>
</protein>
<proteinExistence type="predicted"/>
<accession>A0A4S8L2G5</accession>
<dbReference type="AlphaFoldDB" id="A0A4S8L2G5"/>
<feature type="non-terminal residue" evidence="1">
    <location>
        <position position="1"/>
    </location>
</feature>
<evidence type="ECO:0000313" key="1">
    <source>
        <dbReference type="EMBL" id="THU82580.1"/>
    </source>
</evidence>
<reference evidence="1 2" key="1">
    <citation type="journal article" date="2019" name="Nat. Ecol. Evol.">
        <title>Megaphylogeny resolves global patterns of mushroom evolution.</title>
        <authorList>
            <person name="Varga T."/>
            <person name="Krizsan K."/>
            <person name="Foldi C."/>
            <person name="Dima B."/>
            <person name="Sanchez-Garcia M."/>
            <person name="Sanchez-Ramirez S."/>
            <person name="Szollosi G.J."/>
            <person name="Szarkandi J.G."/>
            <person name="Papp V."/>
            <person name="Albert L."/>
            <person name="Andreopoulos W."/>
            <person name="Angelini C."/>
            <person name="Antonin V."/>
            <person name="Barry K.W."/>
            <person name="Bougher N.L."/>
            <person name="Buchanan P."/>
            <person name="Buyck B."/>
            <person name="Bense V."/>
            <person name="Catcheside P."/>
            <person name="Chovatia M."/>
            <person name="Cooper J."/>
            <person name="Damon W."/>
            <person name="Desjardin D."/>
            <person name="Finy P."/>
            <person name="Geml J."/>
            <person name="Haridas S."/>
            <person name="Hughes K."/>
            <person name="Justo A."/>
            <person name="Karasinski D."/>
            <person name="Kautmanova I."/>
            <person name="Kiss B."/>
            <person name="Kocsube S."/>
            <person name="Kotiranta H."/>
            <person name="LaButti K.M."/>
            <person name="Lechner B.E."/>
            <person name="Liimatainen K."/>
            <person name="Lipzen A."/>
            <person name="Lukacs Z."/>
            <person name="Mihaltcheva S."/>
            <person name="Morgado L.N."/>
            <person name="Niskanen T."/>
            <person name="Noordeloos M.E."/>
            <person name="Ohm R.A."/>
            <person name="Ortiz-Santana B."/>
            <person name="Ovrebo C."/>
            <person name="Racz N."/>
            <person name="Riley R."/>
            <person name="Savchenko A."/>
            <person name="Shiryaev A."/>
            <person name="Soop K."/>
            <person name="Spirin V."/>
            <person name="Szebenyi C."/>
            <person name="Tomsovsky M."/>
            <person name="Tulloss R.E."/>
            <person name="Uehling J."/>
            <person name="Grigoriev I.V."/>
            <person name="Vagvolgyi C."/>
            <person name="Papp T."/>
            <person name="Martin F.M."/>
            <person name="Miettinen O."/>
            <person name="Hibbett D.S."/>
            <person name="Nagy L.G."/>
        </authorList>
    </citation>
    <scope>NUCLEOTIDE SEQUENCE [LARGE SCALE GENOMIC DNA]</scope>
    <source>
        <strain evidence="1 2">CBS 962.96</strain>
    </source>
</reference>
<evidence type="ECO:0000313" key="2">
    <source>
        <dbReference type="Proteomes" id="UP000297245"/>
    </source>
</evidence>
<dbReference type="Proteomes" id="UP000297245">
    <property type="component" value="Unassembled WGS sequence"/>
</dbReference>
<sequence>SVAQGDLQPYIQQAIDQVSYLYLSTVHLCSRHLRLWINRDLAQSQPLPRVAY</sequence>
<dbReference type="EMBL" id="ML179721">
    <property type="protein sequence ID" value="THU82580.1"/>
    <property type="molecule type" value="Genomic_DNA"/>
</dbReference>
<name>A0A4S8L2G5_DENBC</name>
<gene>
    <name evidence="1" type="ORF">K435DRAFT_691240</name>
</gene>
<keyword evidence="2" id="KW-1185">Reference proteome</keyword>
<organism evidence="1 2">
    <name type="scientific">Dendrothele bispora (strain CBS 962.96)</name>
    <dbReference type="NCBI Taxonomy" id="1314807"/>
    <lineage>
        <taxon>Eukaryota</taxon>
        <taxon>Fungi</taxon>
        <taxon>Dikarya</taxon>
        <taxon>Basidiomycota</taxon>
        <taxon>Agaricomycotina</taxon>
        <taxon>Agaricomycetes</taxon>
        <taxon>Agaricomycetidae</taxon>
        <taxon>Agaricales</taxon>
        <taxon>Agaricales incertae sedis</taxon>
        <taxon>Dendrothele</taxon>
    </lineage>
</organism>